<proteinExistence type="inferred from homology"/>
<dbReference type="SUPFAM" id="SSF53335">
    <property type="entry name" value="S-adenosyl-L-methionine-dependent methyltransferases"/>
    <property type="match status" value="1"/>
</dbReference>
<evidence type="ECO:0000313" key="7">
    <source>
        <dbReference type="EMBL" id="BFO81949.1"/>
    </source>
</evidence>
<reference evidence="7" key="1">
    <citation type="submission" date="2024-07" db="EMBL/GenBank/DDBJ databases">
        <title>Complete genome sequence of Prevotella sp. YM-2024 GTC17262.</title>
        <authorList>
            <person name="Hayashi M."/>
            <person name="Muto Y."/>
            <person name="Tanaka K."/>
            <person name="Niwa H."/>
        </authorList>
    </citation>
    <scope>NUCLEOTIDE SEQUENCE</scope>
    <source>
        <strain evidence="7">GTC17262</strain>
    </source>
</reference>
<evidence type="ECO:0000256" key="6">
    <source>
        <dbReference type="ARBA" id="ARBA00047942"/>
    </source>
</evidence>
<dbReference type="Gene3D" id="3.40.50.150">
    <property type="entry name" value="Vaccinia Virus protein VP39"/>
    <property type="match status" value="1"/>
</dbReference>
<evidence type="ECO:0000256" key="3">
    <source>
        <dbReference type="ARBA" id="ARBA00022603"/>
    </source>
</evidence>
<evidence type="ECO:0000256" key="5">
    <source>
        <dbReference type="ARBA" id="ARBA00022691"/>
    </source>
</evidence>
<evidence type="ECO:0000256" key="1">
    <source>
        <dbReference type="ARBA" id="ARBA00006594"/>
    </source>
</evidence>
<dbReference type="GO" id="GO:0032259">
    <property type="term" value="P:methylation"/>
    <property type="evidence" value="ECO:0007669"/>
    <property type="project" value="UniProtKB-KW"/>
</dbReference>
<dbReference type="GO" id="GO:1904047">
    <property type="term" value="F:S-adenosyl-L-methionine binding"/>
    <property type="evidence" value="ECO:0007669"/>
    <property type="project" value="TreeGrafter"/>
</dbReference>
<dbReference type="PANTHER" id="PTHR30481:SF2">
    <property type="entry name" value="SITE-SPECIFIC DNA-METHYLTRANSFERASE (ADENINE-SPECIFIC)"/>
    <property type="match status" value="1"/>
</dbReference>
<keyword evidence="5" id="KW-0949">S-adenosyl-L-methionine</keyword>
<protein>
    <recommendedName>
        <fullName evidence="2">site-specific DNA-methyltransferase (adenine-specific)</fullName>
        <ecNumber evidence="2">2.1.1.72</ecNumber>
    </recommendedName>
</protein>
<dbReference type="PRINTS" id="PR00505">
    <property type="entry name" value="D12N6MTFRASE"/>
</dbReference>
<gene>
    <name evidence="7" type="ORF">GTC17262_21400</name>
</gene>
<comment type="catalytic activity">
    <reaction evidence="6">
        <text>a 2'-deoxyadenosine in DNA + S-adenosyl-L-methionine = an N(6)-methyl-2'-deoxyadenosine in DNA + S-adenosyl-L-homocysteine + H(+)</text>
        <dbReference type="Rhea" id="RHEA:15197"/>
        <dbReference type="Rhea" id="RHEA-COMP:12418"/>
        <dbReference type="Rhea" id="RHEA-COMP:12419"/>
        <dbReference type="ChEBI" id="CHEBI:15378"/>
        <dbReference type="ChEBI" id="CHEBI:57856"/>
        <dbReference type="ChEBI" id="CHEBI:59789"/>
        <dbReference type="ChEBI" id="CHEBI:90615"/>
        <dbReference type="ChEBI" id="CHEBI:90616"/>
        <dbReference type="EC" id="2.1.1.72"/>
    </reaction>
</comment>
<organism evidence="7">
    <name type="scientific">Prevotella sp. GTC17262</name>
    <dbReference type="NCBI Taxonomy" id="3236797"/>
    <lineage>
        <taxon>Bacteria</taxon>
        <taxon>Pseudomonadati</taxon>
        <taxon>Bacteroidota</taxon>
        <taxon>Bacteroidia</taxon>
        <taxon>Bacteroidales</taxon>
        <taxon>Prevotellaceae</taxon>
        <taxon>Prevotella</taxon>
    </lineage>
</organism>
<name>A0AB33JRQ1_9BACT</name>
<dbReference type="PIRSF" id="PIRSF000398">
    <property type="entry name" value="M_m6A_EcoRV"/>
    <property type="match status" value="1"/>
</dbReference>
<dbReference type="EC" id="2.1.1.72" evidence="2"/>
<dbReference type="GO" id="GO:0006298">
    <property type="term" value="P:mismatch repair"/>
    <property type="evidence" value="ECO:0007669"/>
    <property type="project" value="TreeGrafter"/>
</dbReference>
<dbReference type="InterPro" id="IPR023095">
    <property type="entry name" value="Ade_MeTrfase_dom_2"/>
</dbReference>
<dbReference type="InterPro" id="IPR029063">
    <property type="entry name" value="SAM-dependent_MTases_sf"/>
</dbReference>
<dbReference type="Gene3D" id="1.10.1020.10">
    <property type="entry name" value="Adenine-specific Methyltransferase, Domain 2"/>
    <property type="match status" value="1"/>
</dbReference>
<dbReference type="GO" id="GO:0043565">
    <property type="term" value="F:sequence-specific DNA binding"/>
    <property type="evidence" value="ECO:0007669"/>
    <property type="project" value="TreeGrafter"/>
</dbReference>
<evidence type="ECO:0000256" key="2">
    <source>
        <dbReference type="ARBA" id="ARBA00011900"/>
    </source>
</evidence>
<dbReference type="InterPro" id="IPR012263">
    <property type="entry name" value="M_m6A_EcoRV"/>
</dbReference>
<comment type="similarity">
    <text evidence="1">Belongs to the N(4)/N(6)-methyltransferase family.</text>
</comment>
<evidence type="ECO:0000256" key="4">
    <source>
        <dbReference type="ARBA" id="ARBA00022679"/>
    </source>
</evidence>
<accession>A0AB33JRQ1</accession>
<dbReference type="GO" id="GO:0009007">
    <property type="term" value="F:site-specific DNA-methyltransferase (adenine-specific) activity"/>
    <property type="evidence" value="ECO:0007669"/>
    <property type="project" value="UniProtKB-EC"/>
</dbReference>
<dbReference type="InterPro" id="IPR012327">
    <property type="entry name" value="MeTrfase_D12"/>
</dbReference>
<dbReference type="GO" id="GO:0009307">
    <property type="term" value="P:DNA restriction-modification system"/>
    <property type="evidence" value="ECO:0007669"/>
    <property type="project" value="InterPro"/>
</dbReference>
<dbReference type="REBASE" id="853441">
    <property type="entry name" value="M.Psp262ORF21400P"/>
</dbReference>
<sequence>MRRYYSPLRYPGGKDIIFNFVASLIRENNLIGINYAEPFAGGAGLALHLLCNEYVGKIYINDIAPSIYSFWHVILNRTDEFCKWIEKVEVDIDTWKNYKSLQSSSDEFELAQSTFFLNRTNISGVLKAGPIGGLNQKGKYKIDVRFNKADLIDRIKNIAQFRDRIVVANEDGIHFLNGLNRRKDNYFINLDPPYYEDGKDLYLNFYNDNDHIKLHRCINKLRKYWMLTYDNVSFINDLYKAHNIIKYRLRSGTSNGMGEEVIMLSEKLEYNQSLNKLNLL</sequence>
<dbReference type="EMBL" id="AP035789">
    <property type="protein sequence ID" value="BFO81949.1"/>
    <property type="molecule type" value="Genomic_DNA"/>
</dbReference>
<keyword evidence="4" id="KW-0808">Transferase</keyword>
<keyword evidence="3 7" id="KW-0489">Methyltransferase</keyword>
<dbReference type="AlphaFoldDB" id="A0AB33JRQ1"/>
<dbReference type="PANTHER" id="PTHR30481">
    <property type="entry name" value="DNA ADENINE METHYLASE"/>
    <property type="match status" value="1"/>
</dbReference>